<evidence type="ECO:0000313" key="2">
    <source>
        <dbReference type="EMBL" id="EGO27105.1"/>
    </source>
</evidence>
<dbReference type="RefSeq" id="XP_007315196.1">
    <property type="nucleotide sequence ID" value="XM_007315134.1"/>
</dbReference>
<gene>
    <name evidence="2" type="ORF">SERLADRAFT_434872</name>
</gene>
<feature type="region of interest" description="Disordered" evidence="1">
    <location>
        <begin position="136"/>
        <end position="157"/>
    </location>
</feature>
<sequence>MSQITPTDQQTLPPRFPPYLAEPPVITEAQWVYCLALTREQTNIVDATNLMSDRRAYFYLFHQSNTTCPNATYPLDTFYCWQHSLLVAGELHAVTVSLGLLVEELTWDNNSILNRIPGMMLEEELREWRERSGQSLPTFRVPDNRTSISRAPPPSLTAAASTSISPIIARSYSTCARSTIPSTFLHNQLHSPSSQRSRRIAGHIDSYMTSDAPPPTPSTPSQPPTTLPAPRAGTPYPFRLHSPHAAHKSEANPHVEQRLISGWKVVEDQ</sequence>
<reference evidence="2" key="1">
    <citation type="submission" date="2011-04" db="EMBL/GenBank/DDBJ databases">
        <title>Evolution of plant cell wall degrading machinery underlies the functional diversity of forest fungi.</title>
        <authorList>
            <consortium name="US DOE Joint Genome Institute (JGI-PGF)"/>
            <person name="Eastwood D.C."/>
            <person name="Floudas D."/>
            <person name="Binder M."/>
            <person name="Majcherczyk A."/>
            <person name="Schneider P."/>
            <person name="Aerts A."/>
            <person name="Asiegbu F.O."/>
            <person name="Baker S.E."/>
            <person name="Barry K."/>
            <person name="Bendiksby M."/>
            <person name="Blumentritt M."/>
            <person name="Coutinho P.M."/>
            <person name="Cullen D."/>
            <person name="Cullen D."/>
            <person name="Gathman A."/>
            <person name="Goodell B."/>
            <person name="Henrissat B."/>
            <person name="Ihrmark K."/>
            <person name="Kauserud H."/>
            <person name="Kohler A."/>
            <person name="LaButti K."/>
            <person name="Lapidus A."/>
            <person name="Lavin J.L."/>
            <person name="Lee Y.-H."/>
            <person name="Lindquist E."/>
            <person name="Lilly W."/>
            <person name="Lucas S."/>
            <person name="Morin E."/>
            <person name="Murat C."/>
            <person name="Oguiza J.A."/>
            <person name="Park J."/>
            <person name="Pisabarro A.G."/>
            <person name="Riley R."/>
            <person name="Rosling A."/>
            <person name="Salamov A."/>
            <person name="Schmidt O."/>
            <person name="Schmutz J."/>
            <person name="Skrede I."/>
            <person name="Stenlid J."/>
            <person name="Wiebenga A."/>
            <person name="Xie X."/>
            <person name="Kues U."/>
            <person name="Hibbett D.S."/>
            <person name="Hoffmeister D."/>
            <person name="Hogberg N."/>
            <person name="Martin F."/>
            <person name="Grigoriev I.V."/>
            <person name="Watkinson S.C."/>
        </authorList>
    </citation>
    <scope>NUCLEOTIDE SEQUENCE</scope>
    <source>
        <strain evidence="2">S7.9</strain>
    </source>
</reference>
<dbReference type="KEGG" id="sla:SERLADRAFT_434872"/>
<name>F8NP20_SERL9</name>
<accession>F8NP20</accession>
<dbReference type="GeneID" id="18814471"/>
<feature type="compositionally biased region" description="Pro residues" evidence="1">
    <location>
        <begin position="212"/>
        <end position="227"/>
    </location>
</feature>
<organism>
    <name type="scientific">Serpula lacrymans var. lacrymans (strain S7.9)</name>
    <name type="common">Dry rot fungus</name>
    <dbReference type="NCBI Taxonomy" id="578457"/>
    <lineage>
        <taxon>Eukaryota</taxon>
        <taxon>Fungi</taxon>
        <taxon>Dikarya</taxon>
        <taxon>Basidiomycota</taxon>
        <taxon>Agaricomycotina</taxon>
        <taxon>Agaricomycetes</taxon>
        <taxon>Agaricomycetidae</taxon>
        <taxon>Boletales</taxon>
        <taxon>Coniophorineae</taxon>
        <taxon>Serpulaceae</taxon>
        <taxon>Serpula</taxon>
    </lineage>
</organism>
<dbReference type="HOGENOM" id="CLU_090413_0_0_1"/>
<evidence type="ECO:0000256" key="1">
    <source>
        <dbReference type="SAM" id="MobiDB-lite"/>
    </source>
</evidence>
<protein>
    <submittedName>
        <fullName evidence="2">Uncharacterized protein</fullName>
    </submittedName>
</protein>
<proteinExistence type="predicted"/>
<dbReference type="EMBL" id="GL945431">
    <property type="protein sequence ID" value="EGO27105.1"/>
    <property type="molecule type" value="Genomic_DNA"/>
</dbReference>
<feature type="region of interest" description="Disordered" evidence="1">
    <location>
        <begin position="206"/>
        <end position="255"/>
    </location>
</feature>
<dbReference type="Proteomes" id="UP000008064">
    <property type="component" value="Unassembled WGS sequence"/>
</dbReference>
<dbReference type="AlphaFoldDB" id="F8NP20"/>